<name>A0A1E5GMF2_9ENTE</name>
<evidence type="ECO:0000256" key="1">
    <source>
        <dbReference type="SAM" id="Phobius"/>
    </source>
</evidence>
<proteinExistence type="predicted"/>
<dbReference type="OrthoDB" id="5431035at2"/>
<dbReference type="EMBL" id="MIJZ01000001">
    <property type="protein sequence ID" value="OEG13866.1"/>
    <property type="molecule type" value="Genomic_DNA"/>
</dbReference>
<dbReference type="AlphaFoldDB" id="A0A1E5GMF2"/>
<keyword evidence="1" id="KW-0812">Transmembrane</keyword>
<keyword evidence="3" id="KW-1185">Reference proteome</keyword>
<feature type="transmembrane region" description="Helical" evidence="1">
    <location>
        <begin position="97"/>
        <end position="119"/>
    </location>
</feature>
<dbReference type="Gene3D" id="1.10.1760.20">
    <property type="match status" value="1"/>
</dbReference>
<dbReference type="GO" id="GO:0022857">
    <property type="term" value="F:transmembrane transporter activity"/>
    <property type="evidence" value="ECO:0007669"/>
    <property type="project" value="InterPro"/>
</dbReference>
<feature type="transmembrane region" description="Helical" evidence="1">
    <location>
        <begin position="125"/>
        <end position="151"/>
    </location>
</feature>
<organism evidence="2 3">
    <name type="scientific">Enterococcus ureasiticus</name>
    <dbReference type="NCBI Taxonomy" id="903984"/>
    <lineage>
        <taxon>Bacteria</taxon>
        <taxon>Bacillati</taxon>
        <taxon>Bacillota</taxon>
        <taxon>Bacilli</taxon>
        <taxon>Lactobacillales</taxon>
        <taxon>Enterococcaceae</taxon>
        <taxon>Enterococcus</taxon>
    </lineage>
</organism>
<feature type="transmembrane region" description="Helical" evidence="1">
    <location>
        <begin position="52"/>
        <end position="85"/>
    </location>
</feature>
<comment type="caution">
    <text evidence="2">The sequence shown here is derived from an EMBL/GenBank/DDBJ whole genome shotgun (WGS) entry which is preliminary data.</text>
</comment>
<dbReference type="Pfam" id="PF12822">
    <property type="entry name" value="ECF_trnsprt"/>
    <property type="match status" value="1"/>
</dbReference>
<evidence type="ECO:0000313" key="2">
    <source>
        <dbReference type="EMBL" id="OEG13866.1"/>
    </source>
</evidence>
<accession>A0A1E5GMF2</accession>
<dbReference type="Proteomes" id="UP000094068">
    <property type="component" value="Unassembled WGS sequence"/>
</dbReference>
<dbReference type="RefSeq" id="WP_069644921.1">
    <property type="nucleotide sequence ID" value="NZ_MIJZ01000001.1"/>
</dbReference>
<reference evidence="3" key="1">
    <citation type="submission" date="2016-09" db="EMBL/GenBank/DDBJ databases">
        <authorList>
            <person name="Gulvik C.A."/>
        </authorList>
    </citation>
    <scope>NUCLEOTIDE SEQUENCE [LARGE SCALE GENOMIC DNA]</scope>
    <source>
        <strain evidence="3">DSM 23328</strain>
    </source>
</reference>
<dbReference type="InterPro" id="IPR024529">
    <property type="entry name" value="ECF_trnsprt_substrate-spec"/>
</dbReference>
<sequence length="167" mass="18212">MTKQLTLTAMFIALSVIGSMFKITGSIALDSLPGFVGTVFLGPRIGFLLGSFGHLASATIAGFPLTIPVHLITAGLMACCLFCYGTIRDKVTNRYSINRFLAIMLAYLINTPLSLLFLYPLLGKIVYVLFLPLSVASLLNLILAEVVLYFLEQTFVDLSAKRKLGNR</sequence>
<dbReference type="STRING" id="903984.BCR21_02420"/>
<evidence type="ECO:0000313" key="3">
    <source>
        <dbReference type="Proteomes" id="UP000094068"/>
    </source>
</evidence>
<gene>
    <name evidence="2" type="ORF">BCR21_02420</name>
</gene>
<protein>
    <submittedName>
        <fullName evidence="2">ECF transporter S component</fullName>
    </submittedName>
</protein>
<keyword evidence="1" id="KW-0472">Membrane</keyword>
<keyword evidence="1" id="KW-1133">Transmembrane helix</keyword>